<evidence type="ECO:0000313" key="12">
    <source>
        <dbReference type="Proteomes" id="UP001229421"/>
    </source>
</evidence>
<dbReference type="Pfam" id="PF02298">
    <property type="entry name" value="Cu_bind_like"/>
    <property type="match status" value="1"/>
</dbReference>
<keyword evidence="5" id="KW-1015">Disulfide bond</keyword>
<comment type="subcellular location">
    <subcellularLocation>
        <location evidence="1">Cell membrane</location>
        <topology evidence="1">Lipid-anchor</topology>
        <topology evidence="1">GPI-anchor</topology>
    </subcellularLocation>
</comment>
<evidence type="ECO:0000256" key="3">
    <source>
        <dbReference type="ARBA" id="ARBA00022729"/>
    </source>
</evidence>
<dbReference type="GO" id="GO:0005886">
    <property type="term" value="C:plasma membrane"/>
    <property type="evidence" value="ECO:0007669"/>
    <property type="project" value="UniProtKB-SubCell"/>
</dbReference>
<comment type="similarity">
    <text evidence="8">Belongs to the early nodulin-like (ENODL) family.</text>
</comment>
<dbReference type="InterPro" id="IPR003245">
    <property type="entry name" value="Phytocyanin_dom"/>
</dbReference>
<feature type="chain" id="PRO_5042280243" description="Phytocyanin domain-containing protein" evidence="9">
    <location>
        <begin position="26"/>
        <end position="247"/>
    </location>
</feature>
<evidence type="ECO:0000256" key="8">
    <source>
        <dbReference type="ARBA" id="ARBA00035011"/>
    </source>
</evidence>
<dbReference type="SUPFAM" id="SSF49503">
    <property type="entry name" value="Cupredoxins"/>
    <property type="match status" value="1"/>
</dbReference>
<evidence type="ECO:0000256" key="9">
    <source>
        <dbReference type="SAM" id="SignalP"/>
    </source>
</evidence>
<evidence type="ECO:0000256" key="1">
    <source>
        <dbReference type="ARBA" id="ARBA00004609"/>
    </source>
</evidence>
<sequence>MAAKLSSHFLFIIFFFFFTIATTSAKQFTVGDTVGWRIPATNETQLYNVWASRRRFHIGDSLRFRYRNNSVTVVQKWGFYHCDSSNPIAFFNDGDTVINLDDLGTMYFISADSDRCKKGVNMMVQVMSPAPVRYIPPFMSTPPESSSSSSGSGSGSVMVPVMAPVMAPSPAEFLSTVDSREGDSTSDSVECVSVSRSVSRLFHENIASKIVMLADVTLIFFINPNISNLKLHILTLLSSYLFSCCTF</sequence>
<dbReference type="EMBL" id="JAUHHV010000008">
    <property type="protein sequence ID" value="KAK1414258.1"/>
    <property type="molecule type" value="Genomic_DNA"/>
</dbReference>
<dbReference type="Proteomes" id="UP001229421">
    <property type="component" value="Unassembled WGS sequence"/>
</dbReference>
<dbReference type="PANTHER" id="PTHR33021:SF234">
    <property type="entry name" value="EARLY NODULIN-LIKE PROTEIN 7"/>
    <property type="match status" value="1"/>
</dbReference>
<dbReference type="FunFam" id="2.60.40.420:FF:000010">
    <property type="entry name" value="Early nodulin-like protein 1"/>
    <property type="match status" value="1"/>
</dbReference>
<keyword evidence="7" id="KW-0449">Lipoprotein</keyword>
<dbReference type="InterPro" id="IPR008972">
    <property type="entry name" value="Cupredoxin"/>
</dbReference>
<keyword evidence="6" id="KW-0325">Glycoprotein</keyword>
<dbReference type="PROSITE" id="PS51485">
    <property type="entry name" value="PHYTOCYANIN"/>
    <property type="match status" value="1"/>
</dbReference>
<accession>A0AAD8NN40</accession>
<organism evidence="11 12">
    <name type="scientific">Tagetes erecta</name>
    <name type="common">African marigold</name>
    <dbReference type="NCBI Taxonomy" id="13708"/>
    <lineage>
        <taxon>Eukaryota</taxon>
        <taxon>Viridiplantae</taxon>
        <taxon>Streptophyta</taxon>
        <taxon>Embryophyta</taxon>
        <taxon>Tracheophyta</taxon>
        <taxon>Spermatophyta</taxon>
        <taxon>Magnoliopsida</taxon>
        <taxon>eudicotyledons</taxon>
        <taxon>Gunneridae</taxon>
        <taxon>Pentapetalae</taxon>
        <taxon>asterids</taxon>
        <taxon>campanulids</taxon>
        <taxon>Asterales</taxon>
        <taxon>Asteraceae</taxon>
        <taxon>Asteroideae</taxon>
        <taxon>Heliantheae alliance</taxon>
        <taxon>Tageteae</taxon>
        <taxon>Tagetes</taxon>
    </lineage>
</organism>
<evidence type="ECO:0000256" key="2">
    <source>
        <dbReference type="ARBA" id="ARBA00022622"/>
    </source>
</evidence>
<dbReference type="AlphaFoldDB" id="A0AAD8NN40"/>
<evidence type="ECO:0000256" key="5">
    <source>
        <dbReference type="ARBA" id="ARBA00023157"/>
    </source>
</evidence>
<keyword evidence="2" id="KW-0336">GPI-anchor</keyword>
<evidence type="ECO:0000259" key="10">
    <source>
        <dbReference type="PROSITE" id="PS51485"/>
    </source>
</evidence>
<dbReference type="GO" id="GO:0098552">
    <property type="term" value="C:side of membrane"/>
    <property type="evidence" value="ECO:0007669"/>
    <property type="project" value="UniProtKB-KW"/>
</dbReference>
<keyword evidence="4" id="KW-0472">Membrane</keyword>
<name>A0AAD8NN40_TARER</name>
<evidence type="ECO:0000313" key="11">
    <source>
        <dbReference type="EMBL" id="KAK1414258.1"/>
    </source>
</evidence>
<keyword evidence="12" id="KW-1185">Reference proteome</keyword>
<feature type="signal peptide" evidence="9">
    <location>
        <begin position="1"/>
        <end position="25"/>
    </location>
</feature>
<keyword evidence="3 9" id="KW-0732">Signal</keyword>
<dbReference type="PANTHER" id="PTHR33021">
    <property type="entry name" value="BLUE COPPER PROTEIN"/>
    <property type="match status" value="1"/>
</dbReference>
<dbReference type="InterPro" id="IPR039391">
    <property type="entry name" value="Phytocyanin-like"/>
</dbReference>
<evidence type="ECO:0000256" key="4">
    <source>
        <dbReference type="ARBA" id="ARBA00023136"/>
    </source>
</evidence>
<protein>
    <recommendedName>
        <fullName evidence="10">Phytocyanin domain-containing protein</fullName>
    </recommendedName>
</protein>
<proteinExistence type="inferred from homology"/>
<evidence type="ECO:0000256" key="7">
    <source>
        <dbReference type="ARBA" id="ARBA00023288"/>
    </source>
</evidence>
<reference evidence="11" key="1">
    <citation type="journal article" date="2023" name="bioRxiv">
        <title>Improved chromosome-level genome assembly for marigold (Tagetes erecta).</title>
        <authorList>
            <person name="Jiang F."/>
            <person name="Yuan L."/>
            <person name="Wang S."/>
            <person name="Wang H."/>
            <person name="Xu D."/>
            <person name="Wang A."/>
            <person name="Fan W."/>
        </authorList>
    </citation>
    <scope>NUCLEOTIDE SEQUENCE</scope>
    <source>
        <strain evidence="11">WSJ</strain>
        <tissue evidence="11">Leaf</tissue>
    </source>
</reference>
<gene>
    <name evidence="11" type="ORF">QVD17_30001</name>
</gene>
<feature type="domain" description="Phytocyanin" evidence="10">
    <location>
        <begin position="26"/>
        <end position="128"/>
    </location>
</feature>
<dbReference type="GO" id="GO:0009055">
    <property type="term" value="F:electron transfer activity"/>
    <property type="evidence" value="ECO:0007669"/>
    <property type="project" value="InterPro"/>
</dbReference>
<comment type="caution">
    <text evidence="11">The sequence shown here is derived from an EMBL/GenBank/DDBJ whole genome shotgun (WGS) entry which is preliminary data.</text>
</comment>
<dbReference type="Gene3D" id="2.60.40.420">
    <property type="entry name" value="Cupredoxins - blue copper proteins"/>
    <property type="match status" value="1"/>
</dbReference>
<evidence type="ECO:0000256" key="6">
    <source>
        <dbReference type="ARBA" id="ARBA00023180"/>
    </source>
</evidence>